<evidence type="ECO:0000259" key="1">
    <source>
        <dbReference type="Pfam" id="PF00651"/>
    </source>
</evidence>
<dbReference type="AlphaFoldDB" id="A0A2G5VM91"/>
<dbReference type="Pfam" id="PF00651">
    <property type="entry name" value="BTB"/>
    <property type="match status" value="1"/>
</dbReference>
<dbReference type="OrthoDB" id="6018897at2759"/>
<proteinExistence type="predicted"/>
<protein>
    <recommendedName>
        <fullName evidence="1">BTB domain-containing protein</fullName>
    </recommendedName>
</protein>
<reference evidence="3" key="1">
    <citation type="submission" date="2017-10" db="EMBL/GenBank/DDBJ databases">
        <title>Rapid genome shrinkage in a self-fertile nematode reveals novel sperm competition proteins.</title>
        <authorList>
            <person name="Yin D."/>
            <person name="Schwarz E.M."/>
            <person name="Thomas C.G."/>
            <person name="Felde R.L."/>
            <person name="Korf I.F."/>
            <person name="Cutter A.D."/>
            <person name="Schartner C.M."/>
            <person name="Ralston E.J."/>
            <person name="Meyer B.J."/>
            <person name="Haag E.S."/>
        </authorList>
    </citation>
    <scope>NUCLEOTIDE SEQUENCE [LARGE SCALE GENOMIC DNA]</scope>
    <source>
        <strain evidence="3">JU1422</strain>
    </source>
</reference>
<dbReference type="Gene3D" id="3.30.710.10">
    <property type="entry name" value="Potassium Channel Kv1.1, Chain A"/>
    <property type="match status" value="1"/>
</dbReference>
<evidence type="ECO:0000313" key="3">
    <source>
        <dbReference type="Proteomes" id="UP000230233"/>
    </source>
</evidence>
<dbReference type="EMBL" id="PDUG01000001">
    <property type="protein sequence ID" value="PIC52716.1"/>
    <property type="molecule type" value="Genomic_DNA"/>
</dbReference>
<organism evidence="2 3">
    <name type="scientific">Caenorhabditis nigoni</name>
    <dbReference type="NCBI Taxonomy" id="1611254"/>
    <lineage>
        <taxon>Eukaryota</taxon>
        <taxon>Metazoa</taxon>
        <taxon>Ecdysozoa</taxon>
        <taxon>Nematoda</taxon>
        <taxon>Chromadorea</taxon>
        <taxon>Rhabditida</taxon>
        <taxon>Rhabditina</taxon>
        <taxon>Rhabditomorpha</taxon>
        <taxon>Rhabditoidea</taxon>
        <taxon>Rhabditidae</taxon>
        <taxon>Peloderinae</taxon>
        <taxon>Caenorhabditis</taxon>
    </lineage>
</organism>
<dbReference type="PANTHER" id="PTHR22744:SF14">
    <property type="entry name" value="BTB DOMAIN-CONTAINING PROTEIN-RELATED"/>
    <property type="match status" value="1"/>
</dbReference>
<dbReference type="InterPro" id="IPR011333">
    <property type="entry name" value="SKP1/BTB/POZ_sf"/>
</dbReference>
<keyword evidence="3" id="KW-1185">Reference proteome</keyword>
<gene>
    <name evidence="2" type="primary">Cnig_chr_I.g2707</name>
    <name evidence="2" type="ORF">B9Z55_002707</name>
</gene>
<dbReference type="InterPro" id="IPR000210">
    <property type="entry name" value="BTB/POZ_dom"/>
</dbReference>
<feature type="domain" description="BTB" evidence="1">
    <location>
        <begin position="22"/>
        <end position="89"/>
    </location>
</feature>
<name>A0A2G5VM91_9PELO</name>
<dbReference type="PANTHER" id="PTHR22744">
    <property type="entry name" value="HELIX LOOP HELIX PROTEIN 21-RELATED"/>
    <property type="match status" value="1"/>
</dbReference>
<comment type="caution">
    <text evidence="2">The sequence shown here is derived from an EMBL/GenBank/DDBJ whole genome shotgun (WGS) entry which is preliminary data.</text>
</comment>
<dbReference type="Proteomes" id="UP000230233">
    <property type="component" value="Chromosome I"/>
</dbReference>
<accession>A0A2G5VM91</accession>
<evidence type="ECO:0000313" key="2">
    <source>
        <dbReference type="EMBL" id="PIC52716.1"/>
    </source>
</evidence>
<dbReference type="SUPFAM" id="SSF54695">
    <property type="entry name" value="POZ domain"/>
    <property type="match status" value="1"/>
</dbReference>
<sequence length="156" mass="17989">MDSELEFAIQSSTTGKHIFDQILLKNSTYFADFLNSDRTEFPIENVTYSEMKQLLRILNPEAQVPNVSRFPAILQLAETFNIPSIRLFIEFYLMLYDEMPIKEKIEMADKFGMNNLPEQCCNALKSIDEVKELVTNMELSEGVKAKLFDKCISLSK</sequence>